<dbReference type="InterPro" id="IPR013320">
    <property type="entry name" value="ConA-like_dom_sf"/>
</dbReference>
<gene>
    <name evidence="4" type="primary">LOC102806351</name>
</gene>
<dbReference type="PROSITE" id="PS51233">
    <property type="entry name" value="VWFD"/>
    <property type="match status" value="1"/>
</dbReference>
<feature type="signal peptide" evidence="1">
    <location>
        <begin position="1"/>
        <end position="20"/>
    </location>
</feature>
<reference evidence="4" key="1">
    <citation type="submission" date="2025-08" db="UniProtKB">
        <authorList>
            <consortium name="RefSeq"/>
        </authorList>
    </citation>
    <scope>IDENTIFICATION</scope>
    <source>
        <tissue evidence="4">Testes</tissue>
    </source>
</reference>
<evidence type="ECO:0000256" key="1">
    <source>
        <dbReference type="SAM" id="SignalP"/>
    </source>
</evidence>
<sequence length="416" mass="46630">MIRVLLIVATIIALENQGDAHFIPYSSPNDAVAFWPLNDKHFLNDTSGNDNHAQDIWGNVTLIPENARGRRCGAYEFRGNPSSYLFFPNNGAFDTKKSTTIMAWVYPYGNAGPIFFFDPNTTVDGVQLRQILNGTELYARVIFTKRNTVPVLPIDIKVPALYEWYHWAVVYDFDNHTGYAYLNGNFIASIVLTPGEIATQADAQAGAALYPQEWFNGLLTCIQIYNRTLDIYEIHTAAHRPECECNVGGDPHITTLDGRDYSFQGICWYTLVKDCSSTNPQFEITADLAPRDDIGDQIRTRAVAINVTVGDESVVVDQNNVPSESDDSLKNINIVHEGDKAILTFELKDTTFKVFWTGKKHFFNIEFTGDYYRGKMCGLLGNADGDAKNDFQKPNGVIVKDPIEFGESWKVQGKQC</sequence>
<dbReference type="RefSeq" id="XP_006825108.1">
    <property type="nucleotide sequence ID" value="XM_006825045.1"/>
</dbReference>
<dbReference type="Pfam" id="PF00094">
    <property type="entry name" value="VWD"/>
    <property type="match status" value="1"/>
</dbReference>
<organism evidence="3 4">
    <name type="scientific">Saccoglossus kowalevskii</name>
    <name type="common">Acorn worm</name>
    <dbReference type="NCBI Taxonomy" id="10224"/>
    <lineage>
        <taxon>Eukaryota</taxon>
        <taxon>Metazoa</taxon>
        <taxon>Hemichordata</taxon>
        <taxon>Enteropneusta</taxon>
        <taxon>Harrimaniidae</taxon>
        <taxon>Saccoglossus</taxon>
    </lineage>
</organism>
<dbReference type="Proteomes" id="UP000694865">
    <property type="component" value="Unplaced"/>
</dbReference>
<evidence type="ECO:0000313" key="4">
    <source>
        <dbReference type="RefSeq" id="XP_006825108.1"/>
    </source>
</evidence>
<keyword evidence="1" id="KW-0732">Signal</keyword>
<evidence type="ECO:0000313" key="3">
    <source>
        <dbReference type="Proteomes" id="UP000694865"/>
    </source>
</evidence>
<dbReference type="SMART" id="SM00216">
    <property type="entry name" value="VWD"/>
    <property type="match status" value="1"/>
</dbReference>
<keyword evidence="3" id="KW-1185">Reference proteome</keyword>
<accession>A0ABM0MYL7</accession>
<dbReference type="Pfam" id="PF13385">
    <property type="entry name" value="Laminin_G_3"/>
    <property type="match status" value="1"/>
</dbReference>
<dbReference type="InterPro" id="IPR001846">
    <property type="entry name" value="VWF_type-D"/>
</dbReference>
<protein>
    <submittedName>
        <fullName evidence="4">Uncharacterized protein LOC102806351</fullName>
    </submittedName>
</protein>
<feature type="chain" id="PRO_5046256856" evidence="1">
    <location>
        <begin position="21"/>
        <end position="416"/>
    </location>
</feature>
<dbReference type="SUPFAM" id="SSF49899">
    <property type="entry name" value="Concanavalin A-like lectins/glucanases"/>
    <property type="match status" value="1"/>
</dbReference>
<dbReference type="Gene3D" id="2.60.120.200">
    <property type="match status" value="1"/>
</dbReference>
<name>A0ABM0MYL7_SACKO</name>
<dbReference type="PANTHER" id="PTHR47635">
    <property type="entry name" value="CUB DOMAIN-CONTAINING PROTEIN"/>
    <property type="match status" value="1"/>
</dbReference>
<evidence type="ECO:0000259" key="2">
    <source>
        <dbReference type="PROSITE" id="PS51233"/>
    </source>
</evidence>
<dbReference type="PANTHER" id="PTHR47635:SF2">
    <property type="entry name" value="LAMG-LIKE JELLYROLL FOLD DOMAIN-CONTAINING PROTEIN"/>
    <property type="match status" value="1"/>
</dbReference>
<feature type="domain" description="VWFD" evidence="2">
    <location>
        <begin position="243"/>
        <end position="416"/>
    </location>
</feature>
<proteinExistence type="predicted"/>
<dbReference type="GeneID" id="102806351"/>